<dbReference type="EMBL" id="JAGSXJ010000010">
    <property type="protein sequence ID" value="KAH6687746.1"/>
    <property type="molecule type" value="Genomic_DNA"/>
</dbReference>
<accession>A0A9P8VBJ6</accession>
<evidence type="ECO:0000256" key="1">
    <source>
        <dbReference type="SAM" id="SignalP"/>
    </source>
</evidence>
<keyword evidence="1" id="KW-0732">Signal</keyword>
<proteinExistence type="predicted"/>
<organism evidence="2 3">
    <name type="scientific">Plectosphaerella plurivora</name>
    <dbReference type="NCBI Taxonomy" id="936078"/>
    <lineage>
        <taxon>Eukaryota</taxon>
        <taxon>Fungi</taxon>
        <taxon>Dikarya</taxon>
        <taxon>Ascomycota</taxon>
        <taxon>Pezizomycotina</taxon>
        <taxon>Sordariomycetes</taxon>
        <taxon>Hypocreomycetidae</taxon>
        <taxon>Glomerellales</taxon>
        <taxon>Plectosphaerellaceae</taxon>
        <taxon>Plectosphaerella</taxon>
    </lineage>
</organism>
<name>A0A9P8VBJ6_9PEZI</name>
<comment type="caution">
    <text evidence="2">The sequence shown here is derived from an EMBL/GenBank/DDBJ whole genome shotgun (WGS) entry which is preliminary data.</text>
</comment>
<evidence type="ECO:0008006" key="4">
    <source>
        <dbReference type="Google" id="ProtNLM"/>
    </source>
</evidence>
<evidence type="ECO:0000313" key="3">
    <source>
        <dbReference type="Proteomes" id="UP000770015"/>
    </source>
</evidence>
<sequence length="179" mass="20113">MQIFAATRLVVLLVAAVGASVHGRNSGGCNANNCARAVSGTNAAKAPSITSRKQDCASFMLVTVTPAPRYTCPNRPEESKLILLGQHHDSYRDRQWRHHNCPCQHHLEACHPTPSRLTRCYHRPTYERSALRLPLSQQLGVQLGMQLLGHQTSDHDCTRAGRHHNHHRHRSRYGCRCCR</sequence>
<gene>
    <name evidence="2" type="ORF">F5X68DRAFT_206200</name>
</gene>
<keyword evidence="3" id="KW-1185">Reference proteome</keyword>
<feature type="signal peptide" evidence="1">
    <location>
        <begin position="1"/>
        <end position="23"/>
    </location>
</feature>
<dbReference type="OrthoDB" id="5596743at2759"/>
<protein>
    <recommendedName>
        <fullName evidence="4">Secreted protein</fullName>
    </recommendedName>
</protein>
<reference evidence="2" key="1">
    <citation type="journal article" date="2021" name="Nat. Commun.">
        <title>Genetic determinants of endophytism in the Arabidopsis root mycobiome.</title>
        <authorList>
            <person name="Mesny F."/>
            <person name="Miyauchi S."/>
            <person name="Thiergart T."/>
            <person name="Pickel B."/>
            <person name="Atanasova L."/>
            <person name="Karlsson M."/>
            <person name="Huettel B."/>
            <person name="Barry K.W."/>
            <person name="Haridas S."/>
            <person name="Chen C."/>
            <person name="Bauer D."/>
            <person name="Andreopoulos W."/>
            <person name="Pangilinan J."/>
            <person name="LaButti K."/>
            <person name="Riley R."/>
            <person name="Lipzen A."/>
            <person name="Clum A."/>
            <person name="Drula E."/>
            <person name="Henrissat B."/>
            <person name="Kohler A."/>
            <person name="Grigoriev I.V."/>
            <person name="Martin F.M."/>
            <person name="Hacquard S."/>
        </authorList>
    </citation>
    <scope>NUCLEOTIDE SEQUENCE</scope>
    <source>
        <strain evidence="2">MPI-SDFR-AT-0117</strain>
    </source>
</reference>
<dbReference type="AlphaFoldDB" id="A0A9P8VBJ6"/>
<dbReference type="Proteomes" id="UP000770015">
    <property type="component" value="Unassembled WGS sequence"/>
</dbReference>
<evidence type="ECO:0000313" key="2">
    <source>
        <dbReference type="EMBL" id="KAH6687746.1"/>
    </source>
</evidence>
<feature type="chain" id="PRO_5040151931" description="Secreted protein" evidence="1">
    <location>
        <begin position="24"/>
        <end position="179"/>
    </location>
</feature>